<dbReference type="Proteomes" id="UP001500784">
    <property type="component" value="Unassembled WGS sequence"/>
</dbReference>
<protein>
    <submittedName>
        <fullName evidence="1">Uncharacterized protein</fullName>
    </submittedName>
</protein>
<comment type="caution">
    <text evidence="1">The sequence shown here is derived from an EMBL/GenBank/DDBJ whole genome shotgun (WGS) entry which is preliminary data.</text>
</comment>
<keyword evidence="2" id="KW-1185">Reference proteome</keyword>
<evidence type="ECO:0000313" key="2">
    <source>
        <dbReference type="Proteomes" id="UP001500784"/>
    </source>
</evidence>
<sequence length="206" mass="23089">MNKGSTGLEESGSATRACAFIPSTHRGLPMLRLFLPFRDPSLDESENIVRWSRYVSLEDHSASLDWFEATAEIAEDEPSIRGLVSCMGELDEETATALRDAIGTVKLQCLRWMGYAEAPRTNSPRRVFGEEYFEAHLSPDDVTAGRRVPEFAWDADQRFAWGGRLYPDSLIVAAEPSIFRQLMNDSRVDTVSVRADRDLLPWSAGD</sequence>
<proteinExistence type="predicted"/>
<dbReference type="EMBL" id="BAAALV010000001">
    <property type="protein sequence ID" value="GAA1903106.1"/>
    <property type="molecule type" value="Genomic_DNA"/>
</dbReference>
<reference evidence="2" key="1">
    <citation type="journal article" date="2019" name="Int. J. Syst. Evol. Microbiol.">
        <title>The Global Catalogue of Microorganisms (GCM) 10K type strain sequencing project: providing services to taxonomists for standard genome sequencing and annotation.</title>
        <authorList>
            <consortium name="The Broad Institute Genomics Platform"/>
            <consortium name="The Broad Institute Genome Sequencing Center for Infectious Disease"/>
            <person name="Wu L."/>
            <person name="Ma J."/>
        </authorList>
    </citation>
    <scope>NUCLEOTIDE SEQUENCE [LARGE SCALE GENOMIC DNA]</scope>
    <source>
        <strain evidence="2">JCM 13316</strain>
    </source>
</reference>
<organism evidence="1 2">
    <name type="scientific">Arthrobacter gandavensis</name>
    <dbReference type="NCBI Taxonomy" id="169960"/>
    <lineage>
        <taxon>Bacteria</taxon>
        <taxon>Bacillati</taxon>
        <taxon>Actinomycetota</taxon>
        <taxon>Actinomycetes</taxon>
        <taxon>Micrococcales</taxon>
        <taxon>Micrococcaceae</taxon>
        <taxon>Arthrobacter</taxon>
    </lineage>
</organism>
<name>A0ABP5A4K5_9MICC</name>
<gene>
    <name evidence="1" type="ORF">GCM10009688_03810</name>
</gene>
<evidence type="ECO:0000313" key="1">
    <source>
        <dbReference type="EMBL" id="GAA1903106.1"/>
    </source>
</evidence>
<accession>A0ABP5A4K5</accession>